<accession>A0AAE0P811</accession>
<proteinExistence type="predicted"/>
<reference evidence="1" key="1">
    <citation type="journal article" date="2023" name="Mol. Phylogenet. Evol.">
        <title>Genome-scale phylogeny and comparative genomics of the fungal order Sordariales.</title>
        <authorList>
            <person name="Hensen N."/>
            <person name="Bonometti L."/>
            <person name="Westerberg I."/>
            <person name="Brannstrom I.O."/>
            <person name="Guillou S."/>
            <person name="Cros-Aarteil S."/>
            <person name="Calhoun S."/>
            <person name="Haridas S."/>
            <person name="Kuo A."/>
            <person name="Mondo S."/>
            <person name="Pangilinan J."/>
            <person name="Riley R."/>
            <person name="LaButti K."/>
            <person name="Andreopoulos B."/>
            <person name="Lipzen A."/>
            <person name="Chen C."/>
            <person name="Yan M."/>
            <person name="Daum C."/>
            <person name="Ng V."/>
            <person name="Clum A."/>
            <person name="Steindorff A."/>
            <person name="Ohm R.A."/>
            <person name="Martin F."/>
            <person name="Silar P."/>
            <person name="Natvig D.O."/>
            <person name="Lalanne C."/>
            <person name="Gautier V."/>
            <person name="Ament-Velasquez S.L."/>
            <person name="Kruys A."/>
            <person name="Hutchinson M.I."/>
            <person name="Powell A.J."/>
            <person name="Barry K."/>
            <person name="Miller A.N."/>
            <person name="Grigoriev I.V."/>
            <person name="Debuchy R."/>
            <person name="Gladieux P."/>
            <person name="Hiltunen Thoren M."/>
            <person name="Johannesson H."/>
        </authorList>
    </citation>
    <scope>NUCLEOTIDE SEQUENCE</scope>
    <source>
        <strain evidence="1">CBS 232.78</strain>
    </source>
</reference>
<name>A0AAE0P811_9PEZI</name>
<organism evidence="1 2">
    <name type="scientific">Podospora didyma</name>
    <dbReference type="NCBI Taxonomy" id="330526"/>
    <lineage>
        <taxon>Eukaryota</taxon>
        <taxon>Fungi</taxon>
        <taxon>Dikarya</taxon>
        <taxon>Ascomycota</taxon>
        <taxon>Pezizomycotina</taxon>
        <taxon>Sordariomycetes</taxon>
        <taxon>Sordariomycetidae</taxon>
        <taxon>Sordariales</taxon>
        <taxon>Podosporaceae</taxon>
        <taxon>Podospora</taxon>
    </lineage>
</organism>
<dbReference type="Proteomes" id="UP001285441">
    <property type="component" value="Unassembled WGS sequence"/>
</dbReference>
<evidence type="ECO:0000313" key="1">
    <source>
        <dbReference type="EMBL" id="KAK3394999.1"/>
    </source>
</evidence>
<gene>
    <name evidence="1" type="ORF">B0H63DRAFT_518065</name>
</gene>
<protein>
    <submittedName>
        <fullName evidence="1">Uncharacterized protein</fullName>
    </submittedName>
</protein>
<dbReference type="EMBL" id="JAULSW010000001">
    <property type="protein sequence ID" value="KAK3394999.1"/>
    <property type="molecule type" value="Genomic_DNA"/>
</dbReference>
<reference evidence="1" key="2">
    <citation type="submission" date="2023-06" db="EMBL/GenBank/DDBJ databases">
        <authorList>
            <consortium name="Lawrence Berkeley National Laboratory"/>
            <person name="Haridas S."/>
            <person name="Hensen N."/>
            <person name="Bonometti L."/>
            <person name="Westerberg I."/>
            <person name="Brannstrom I.O."/>
            <person name="Guillou S."/>
            <person name="Cros-Aarteil S."/>
            <person name="Calhoun S."/>
            <person name="Kuo A."/>
            <person name="Mondo S."/>
            <person name="Pangilinan J."/>
            <person name="Riley R."/>
            <person name="LaButti K."/>
            <person name="Andreopoulos B."/>
            <person name="Lipzen A."/>
            <person name="Chen C."/>
            <person name="Yanf M."/>
            <person name="Daum C."/>
            <person name="Ng V."/>
            <person name="Clum A."/>
            <person name="Steindorff A."/>
            <person name="Ohm R."/>
            <person name="Martin F."/>
            <person name="Silar P."/>
            <person name="Natvig D."/>
            <person name="Lalanne C."/>
            <person name="Gautier V."/>
            <person name="Ament-velasquez S.L."/>
            <person name="Kruys A."/>
            <person name="Hutchinson M.I."/>
            <person name="Powell A.J."/>
            <person name="Barry K."/>
            <person name="Miller A.N."/>
            <person name="Grigoriev I.V."/>
            <person name="Debuchy R."/>
            <person name="Gladieux P."/>
            <person name="Thoren M.H."/>
            <person name="Johannesson H."/>
        </authorList>
    </citation>
    <scope>NUCLEOTIDE SEQUENCE</scope>
    <source>
        <strain evidence="1">CBS 232.78</strain>
    </source>
</reference>
<evidence type="ECO:0000313" key="2">
    <source>
        <dbReference type="Proteomes" id="UP001285441"/>
    </source>
</evidence>
<sequence length="115" mass="12844">MPTLSEQYADALKHIDGMYALWSPKLSTCLKPGCCGYFDAQGHWNQIVDLGKQDEACKRYHFTSVLPESEEDGLGKWDPACSENIKLPQLGVELKMKLEFSKDDKYGACLVTGLP</sequence>
<comment type="caution">
    <text evidence="1">The sequence shown here is derived from an EMBL/GenBank/DDBJ whole genome shotgun (WGS) entry which is preliminary data.</text>
</comment>
<dbReference type="AlphaFoldDB" id="A0AAE0P811"/>
<keyword evidence="2" id="KW-1185">Reference proteome</keyword>